<feature type="compositionally biased region" description="Basic and acidic residues" evidence="1">
    <location>
        <begin position="432"/>
        <end position="442"/>
    </location>
</feature>
<feature type="region of interest" description="Disordered" evidence="1">
    <location>
        <begin position="461"/>
        <end position="668"/>
    </location>
</feature>
<reference evidence="2" key="1">
    <citation type="submission" date="2022-07" db="EMBL/GenBank/DDBJ databases">
        <title>Phylogenomic reconstructions and comparative analyses of Kickxellomycotina fungi.</title>
        <authorList>
            <person name="Reynolds N.K."/>
            <person name="Stajich J.E."/>
            <person name="Barry K."/>
            <person name="Grigoriev I.V."/>
            <person name="Crous P."/>
            <person name="Smith M.E."/>
        </authorList>
    </citation>
    <scope>NUCLEOTIDE SEQUENCE</scope>
    <source>
        <strain evidence="2">NRRL 1565</strain>
    </source>
</reference>
<comment type="caution">
    <text evidence="2">The sequence shown here is derived from an EMBL/GenBank/DDBJ whole genome shotgun (WGS) entry which is preliminary data.</text>
</comment>
<feature type="region of interest" description="Disordered" evidence="1">
    <location>
        <begin position="1"/>
        <end position="23"/>
    </location>
</feature>
<feature type="compositionally biased region" description="Basic and acidic residues" evidence="1">
    <location>
        <begin position="484"/>
        <end position="500"/>
    </location>
</feature>
<evidence type="ECO:0000313" key="3">
    <source>
        <dbReference type="Proteomes" id="UP001140094"/>
    </source>
</evidence>
<evidence type="ECO:0000313" key="2">
    <source>
        <dbReference type="EMBL" id="KAJ2803516.1"/>
    </source>
</evidence>
<name>A0A9W8HWR1_9FUNG</name>
<organism evidence="2 3">
    <name type="scientific">Coemansia guatemalensis</name>
    <dbReference type="NCBI Taxonomy" id="2761395"/>
    <lineage>
        <taxon>Eukaryota</taxon>
        <taxon>Fungi</taxon>
        <taxon>Fungi incertae sedis</taxon>
        <taxon>Zoopagomycota</taxon>
        <taxon>Kickxellomycotina</taxon>
        <taxon>Kickxellomycetes</taxon>
        <taxon>Kickxellales</taxon>
        <taxon>Kickxellaceae</taxon>
        <taxon>Coemansia</taxon>
    </lineage>
</organism>
<feature type="region of interest" description="Disordered" evidence="1">
    <location>
        <begin position="275"/>
        <end position="442"/>
    </location>
</feature>
<evidence type="ECO:0000256" key="1">
    <source>
        <dbReference type="SAM" id="MobiDB-lite"/>
    </source>
</evidence>
<feature type="compositionally biased region" description="Basic and acidic residues" evidence="1">
    <location>
        <begin position="319"/>
        <end position="360"/>
    </location>
</feature>
<sequence>MGYPRHAMHMYAHPTGSPHQSAYQQQHMPPVLSAGATPYATSPHVGINGAFQRPVSFTGANAASPMASASHQQHSMSALAHGMQASQHPQMPYNRGALGAQSMNMAGGMFRSPVSGNSSVTFGNVGLSRAAIAEQSRYMYAPSPLGQMPMYGPPPIMEGSAGKAAAIVPPEMQMPHHPAPMAGYMPAAIPNGPMRSLPPAQQQSPHPHQQTAAGAARNGQEALMNFIPNHERCSGTISKNPLMRDLNKIKQFSAKDYSSRPTLLAEVDSRQLAKRNMPGLGGSTCHSFQPEVPPPPPMQSQPQQQYSSAGYHSSPPARPQDHHDHDTYYSHPHDPHYTSRRPDPARRKHASRQDSYEKARGYSFSSSNSRNKHRAESKSDRGRSSRKHRDQGRGRDTYGSEYEERPAREFRQRKPRQRSRGRSSRGRSHHKHYDERDYDHFDYDDYSDSYASEYYDEWVCNSDDSYDDRIDDARRYPRRSSKYRSRDGTGREAARPDDGRRRKQRHGGHSDAHDAWRKPRRARLDDPRDNNRVVSVATKAMARQRAAMGPEQAIDPQAVRPRSQFGRMLANIKQSAPATRTPSVKSSVKGSPTPEEHTLDNHVEDTTQTAGHDQETCGGNSASNTDDAAEDVGAHPEQTAEAEQEEEGTAGSRPSPSSTNCPTPAPVNAAIIAAI</sequence>
<dbReference type="Proteomes" id="UP001140094">
    <property type="component" value="Unassembled WGS sequence"/>
</dbReference>
<proteinExistence type="predicted"/>
<feature type="region of interest" description="Disordered" evidence="1">
    <location>
        <begin position="188"/>
        <end position="216"/>
    </location>
</feature>
<dbReference type="EMBL" id="JANBUO010000515">
    <property type="protein sequence ID" value="KAJ2803516.1"/>
    <property type="molecule type" value="Genomic_DNA"/>
</dbReference>
<feature type="compositionally biased region" description="Low complexity" evidence="1">
    <location>
        <begin position="198"/>
        <end position="210"/>
    </location>
</feature>
<feature type="compositionally biased region" description="Basic and acidic residues" evidence="1">
    <location>
        <begin position="508"/>
        <end position="531"/>
    </location>
</feature>
<feature type="compositionally biased region" description="Basic and acidic residues" evidence="1">
    <location>
        <begin position="374"/>
        <end position="383"/>
    </location>
</feature>
<accession>A0A9W8HWR1</accession>
<dbReference type="OrthoDB" id="5591147at2759"/>
<feature type="compositionally biased region" description="Basic residues" evidence="1">
    <location>
        <begin position="413"/>
        <end position="431"/>
    </location>
</feature>
<protein>
    <submittedName>
        <fullName evidence="2">Uncharacterized protein</fullName>
    </submittedName>
</protein>
<feature type="compositionally biased region" description="Basic and acidic residues" evidence="1">
    <location>
        <begin position="391"/>
        <end position="412"/>
    </location>
</feature>
<keyword evidence="3" id="KW-1185">Reference proteome</keyword>
<feature type="compositionally biased region" description="Polar residues" evidence="1">
    <location>
        <begin position="572"/>
        <end position="590"/>
    </location>
</feature>
<dbReference type="AlphaFoldDB" id="A0A9W8HWR1"/>
<feature type="compositionally biased region" description="Basic and acidic residues" evidence="1">
    <location>
        <begin position="594"/>
        <end position="605"/>
    </location>
</feature>
<feature type="compositionally biased region" description="Polar residues" evidence="1">
    <location>
        <begin position="652"/>
        <end position="662"/>
    </location>
</feature>
<feature type="compositionally biased region" description="Polar residues" evidence="1">
    <location>
        <begin position="606"/>
        <end position="626"/>
    </location>
</feature>
<gene>
    <name evidence="2" type="ORF">H4R20_002866</name>
</gene>